<dbReference type="InterPro" id="IPR037481">
    <property type="entry name" value="LacX"/>
</dbReference>
<dbReference type="RefSeq" id="WP_307156665.1">
    <property type="nucleotide sequence ID" value="NZ_JAUSWH010000002.1"/>
</dbReference>
<sequence length="289" mass="31580">MPSIVRIENSKLSAEISSLGAELQSLVTKDGASLLWNGDSEWWTGRSPILFPIVGKAPNDRLTINGETYAMAQHGLARRREFTLVEQTAQSCRHELLADDTTRAVYPFDFRLQLEHSLRDDCLTVTATVTNSGKGAMPYGIGFHPAFLWPLPGAEGRPHRIMLKNGAEPELVRLEGGLLGETRHPSPFKAGELVLDFSQFAEDAMIFPEGAGSALTYSAPGAPKLHFSFENLPNLAIWQKPGAPFICIEPWHGMAAEQGGSDALASRPYTSTLETHQSARYSFSVSIEA</sequence>
<dbReference type="EMBL" id="JAUSWH010000002">
    <property type="protein sequence ID" value="MDQ0454446.1"/>
    <property type="molecule type" value="Genomic_DNA"/>
</dbReference>
<organism evidence="1 2">
    <name type="scientific">Rhizobium paknamense</name>
    <dbReference type="NCBI Taxonomy" id="1206817"/>
    <lineage>
        <taxon>Bacteria</taxon>
        <taxon>Pseudomonadati</taxon>
        <taxon>Pseudomonadota</taxon>
        <taxon>Alphaproteobacteria</taxon>
        <taxon>Hyphomicrobiales</taxon>
        <taxon>Rhizobiaceae</taxon>
        <taxon>Rhizobium/Agrobacterium group</taxon>
        <taxon>Rhizobium</taxon>
    </lineage>
</organism>
<gene>
    <name evidence="1" type="ORF">QO005_000773</name>
</gene>
<dbReference type="CDD" id="cd09024">
    <property type="entry name" value="Aldose_epim_lacX"/>
    <property type="match status" value="1"/>
</dbReference>
<reference evidence="1 2" key="1">
    <citation type="submission" date="2023-07" db="EMBL/GenBank/DDBJ databases">
        <title>Genomic Encyclopedia of Type Strains, Phase IV (KMG-IV): sequencing the most valuable type-strain genomes for metagenomic binning, comparative biology and taxonomic classification.</title>
        <authorList>
            <person name="Goeker M."/>
        </authorList>
    </citation>
    <scope>NUCLEOTIDE SEQUENCE [LARGE SCALE GENOMIC DNA]</scope>
    <source>
        <strain evidence="1 2">DSM 100301</strain>
    </source>
</reference>
<dbReference type="InterPro" id="IPR008183">
    <property type="entry name" value="Aldose_1/G6P_1-epimerase"/>
</dbReference>
<proteinExistence type="predicted"/>
<dbReference type="SUPFAM" id="SSF74650">
    <property type="entry name" value="Galactose mutarotase-like"/>
    <property type="match status" value="1"/>
</dbReference>
<dbReference type="Pfam" id="PF01263">
    <property type="entry name" value="Aldose_epim"/>
    <property type="match status" value="1"/>
</dbReference>
<dbReference type="Proteomes" id="UP001235269">
    <property type="component" value="Unassembled WGS sequence"/>
</dbReference>
<evidence type="ECO:0000313" key="1">
    <source>
        <dbReference type="EMBL" id="MDQ0454446.1"/>
    </source>
</evidence>
<dbReference type="InterPro" id="IPR011013">
    <property type="entry name" value="Gal_mutarotase_sf_dom"/>
</dbReference>
<name>A0ABU0IAX0_9HYPH</name>
<comment type="caution">
    <text evidence="1">The sequence shown here is derived from an EMBL/GenBank/DDBJ whole genome shotgun (WGS) entry which is preliminary data.</text>
</comment>
<keyword evidence="2" id="KW-1185">Reference proteome</keyword>
<dbReference type="Gene3D" id="2.70.98.10">
    <property type="match status" value="1"/>
</dbReference>
<accession>A0ABU0IAX0</accession>
<protein>
    <submittedName>
        <fullName evidence="1">Galactose mutarotase-like enzyme</fullName>
    </submittedName>
</protein>
<dbReference type="InterPro" id="IPR014718">
    <property type="entry name" value="GH-type_carb-bd"/>
</dbReference>
<evidence type="ECO:0000313" key="2">
    <source>
        <dbReference type="Proteomes" id="UP001235269"/>
    </source>
</evidence>